<dbReference type="GO" id="GO:0140098">
    <property type="term" value="F:catalytic activity, acting on RNA"/>
    <property type="evidence" value="ECO:0007669"/>
    <property type="project" value="UniProtKB-ARBA"/>
</dbReference>
<comment type="similarity">
    <text evidence="1 3">Belongs to the pseudouridine synthase RluA family.</text>
</comment>
<dbReference type="GO" id="GO:0003723">
    <property type="term" value="F:RNA binding"/>
    <property type="evidence" value="ECO:0007669"/>
    <property type="project" value="InterPro"/>
</dbReference>
<name>A0A1G2PU27_9BACT</name>
<dbReference type="InterPro" id="IPR006145">
    <property type="entry name" value="PsdUridine_synth_RsuA/RluA"/>
</dbReference>
<dbReference type="Gene3D" id="3.30.2350.10">
    <property type="entry name" value="Pseudouridine synthase"/>
    <property type="match status" value="1"/>
</dbReference>
<dbReference type="GO" id="GO:0009982">
    <property type="term" value="F:pseudouridine synthase activity"/>
    <property type="evidence" value="ECO:0007669"/>
    <property type="project" value="InterPro"/>
</dbReference>
<proteinExistence type="inferred from homology"/>
<dbReference type="SUPFAM" id="SSF55120">
    <property type="entry name" value="Pseudouridine synthase"/>
    <property type="match status" value="1"/>
</dbReference>
<dbReference type="PANTHER" id="PTHR21600:SF87">
    <property type="entry name" value="RNA PSEUDOURIDYLATE SYNTHASE DOMAIN-CONTAINING PROTEIN 1"/>
    <property type="match status" value="1"/>
</dbReference>
<evidence type="ECO:0000313" key="5">
    <source>
        <dbReference type="EMBL" id="OHA51817.1"/>
    </source>
</evidence>
<dbReference type="NCBIfam" id="TIGR00005">
    <property type="entry name" value="rluA_subfam"/>
    <property type="match status" value="1"/>
</dbReference>
<dbReference type="AlphaFoldDB" id="A0A1G2PU27"/>
<dbReference type="InterPro" id="IPR020103">
    <property type="entry name" value="PsdUridine_synth_cat_dom_sf"/>
</dbReference>
<keyword evidence="3" id="KW-0413">Isomerase</keyword>
<comment type="caution">
    <text evidence="5">The sequence shown here is derived from an EMBL/GenBank/DDBJ whole genome shotgun (WGS) entry which is preliminary data.</text>
</comment>
<dbReference type="InterPro" id="IPR006225">
    <property type="entry name" value="PsdUridine_synth_RluC/D"/>
</dbReference>
<sequence length="269" mass="30504">MNVLKKEQSNNSLDIVYEDDDLLVINKPPGIAVHPSTELRASPAEDSKKITLIDAILVHDVSIKKVGEDPLRPGIVHRIDADTSGILVVAKNQRTFLWLKKQFASREVEKQYLAIVKGRIKAPKGILKGQLGRVGGKFKLIEVEKLRPHEKVPEKTRDAETEFRVLRRFQEATLVLLSPKTGRTHQLRVQLSAFGYPILGDKLYGSKEVASLAPRQMLHAMRLTVSMPEDRRISFEADPPEDFQEVLNNLIKEDEELKISKNEEQISYE</sequence>
<accession>A0A1G2PU27</accession>
<dbReference type="Proteomes" id="UP000176951">
    <property type="component" value="Unassembled WGS sequence"/>
</dbReference>
<dbReference type="Pfam" id="PF00849">
    <property type="entry name" value="PseudoU_synth_2"/>
    <property type="match status" value="1"/>
</dbReference>
<dbReference type="InterPro" id="IPR006224">
    <property type="entry name" value="PsdUridine_synth_RluA-like_CS"/>
</dbReference>
<dbReference type="PROSITE" id="PS01129">
    <property type="entry name" value="PSI_RLU"/>
    <property type="match status" value="1"/>
</dbReference>
<reference evidence="5 6" key="1">
    <citation type="journal article" date="2016" name="Nat. Commun.">
        <title>Thousands of microbial genomes shed light on interconnected biogeochemical processes in an aquifer system.</title>
        <authorList>
            <person name="Anantharaman K."/>
            <person name="Brown C.T."/>
            <person name="Hug L.A."/>
            <person name="Sharon I."/>
            <person name="Castelle C.J."/>
            <person name="Probst A.J."/>
            <person name="Thomas B.C."/>
            <person name="Singh A."/>
            <person name="Wilkins M.J."/>
            <person name="Karaoz U."/>
            <person name="Brodie E.L."/>
            <person name="Williams K.H."/>
            <person name="Hubbard S.S."/>
            <person name="Banfield J.F."/>
        </authorList>
    </citation>
    <scope>NUCLEOTIDE SEQUENCE [LARGE SCALE GENOMIC DNA]</scope>
</reference>
<gene>
    <name evidence="5" type="ORF">A3A97_00090</name>
</gene>
<dbReference type="CDD" id="cd02869">
    <property type="entry name" value="PseudoU_synth_RluA_like"/>
    <property type="match status" value="1"/>
</dbReference>
<evidence type="ECO:0000256" key="2">
    <source>
        <dbReference type="PIRSR" id="PIRSR606225-1"/>
    </source>
</evidence>
<evidence type="ECO:0000313" key="6">
    <source>
        <dbReference type="Proteomes" id="UP000176951"/>
    </source>
</evidence>
<comment type="function">
    <text evidence="3">Responsible for synthesis of pseudouridine from uracil.</text>
</comment>
<evidence type="ECO:0000256" key="3">
    <source>
        <dbReference type="RuleBase" id="RU362028"/>
    </source>
</evidence>
<organism evidence="5 6">
    <name type="scientific">Candidatus Terrybacteria bacterium RIFCSPLOWO2_01_FULL_40_23</name>
    <dbReference type="NCBI Taxonomy" id="1802366"/>
    <lineage>
        <taxon>Bacteria</taxon>
        <taxon>Candidatus Terryibacteriota</taxon>
    </lineage>
</organism>
<dbReference type="EMBL" id="MHSW01000018">
    <property type="protein sequence ID" value="OHA51817.1"/>
    <property type="molecule type" value="Genomic_DNA"/>
</dbReference>
<dbReference type="EC" id="5.4.99.-" evidence="3"/>
<protein>
    <recommendedName>
        <fullName evidence="3">Pseudouridine synthase</fullName>
        <ecNumber evidence="3">5.4.99.-</ecNumber>
    </recommendedName>
</protein>
<dbReference type="InterPro" id="IPR050188">
    <property type="entry name" value="RluA_PseudoU_synthase"/>
</dbReference>
<dbReference type="PANTHER" id="PTHR21600">
    <property type="entry name" value="MITOCHONDRIAL RNA PSEUDOURIDINE SYNTHASE"/>
    <property type="match status" value="1"/>
</dbReference>
<feature type="domain" description="Pseudouridine synthase RsuA/RluA-like" evidence="4">
    <location>
        <begin position="21"/>
        <end position="193"/>
    </location>
</feature>
<dbReference type="GO" id="GO:0000455">
    <property type="term" value="P:enzyme-directed rRNA pseudouridine synthesis"/>
    <property type="evidence" value="ECO:0007669"/>
    <property type="project" value="TreeGrafter"/>
</dbReference>
<evidence type="ECO:0000259" key="4">
    <source>
        <dbReference type="Pfam" id="PF00849"/>
    </source>
</evidence>
<feature type="active site" evidence="2">
    <location>
        <position position="80"/>
    </location>
</feature>
<comment type="catalytic activity">
    <reaction evidence="3">
        <text>a uridine in RNA = a pseudouridine in RNA</text>
        <dbReference type="Rhea" id="RHEA:48348"/>
        <dbReference type="Rhea" id="RHEA-COMP:12068"/>
        <dbReference type="Rhea" id="RHEA-COMP:12069"/>
        <dbReference type="ChEBI" id="CHEBI:65314"/>
        <dbReference type="ChEBI" id="CHEBI:65315"/>
    </reaction>
</comment>
<evidence type="ECO:0000256" key="1">
    <source>
        <dbReference type="ARBA" id="ARBA00010876"/>
    </source>
</evidence>